<evidence type="ECO:0000256" key="1">
    <source>
        <dbReference type="ARBA" id="ARBA00022737"/>
    </source>
</evidence>
<keyword evidence="2 3" id="KW-0802">TPR repeat</keyword>
<keyword evidence="4" id="KW-0256">Endoplasmic reticulum</keyword>
<feature type="domain" description="EMC2 TPR-like" evidence="5">
    <location>
        <begin position="90"/>
        <end position="210"/>
    </location>
</feature>
<comment type="subcellular location">
    <subcellularLocation>
        <location evidence="4">Endoplasmic reticulum membrane</location>
        <topology evidence="4">Peripheral membrane protein</topology>
        <orientation evidence="4">Cytoplasmic side</orientation>
    </subcellularLocation>
</comment>
<dbReference type="EMBL" id="BDRX01000005">
    <property type="protein sequence ID" value="GBF88587.1"/>
    <property type="molecule type" value="Genomic_DNA"/>
</dbReference>
<dbReference type="Gene3D" id="1.25.40.10">
    <property type="entry name" value="Tetratricopeptide repeat domain"/>
    <property type="match status" value="1"/>
</dbReference>
<proteinExistence type="inferred from homology"/>
<keyword evidence="1" id="KW-0677">Repeat</keyword>
<dbReference type="InterPro" id="IPR011990">
    <property type="entry name" value="TPR-like_helical_dom_sf"/>
</dbReference>
<evidence type="ECO:0000256" key="3">
    <source>
        <dbReference type="PROSITE-ProRule" id="PRU00339"/>
    </source>
</evidence>
<dbReference type="SMART" id="SM00028">
    <property type="entry name" value="TPR"/>
    <property type="match status" value="2"/>
</dbReference>
<comment type="function">
    <text evidence="4">Part of the endoplasmic reticulum membrane protein complex (EMC) that enables the energy-independent insertion into endoplasmic reticulum membranes of newly synthesized membrane proteins.</text>
</comment>
<dbReference type="InterPro" id="IPR055217">
    <property type="entry name" value="TPR_EMC2"/>
</dbReference>
<comment type="subunit">
    <text evidence="4">Component of the ER membrane protein complex (EMC).</text>
</comment>
<comment type="caution">
    <text evidence="6">The sequence shown here is derived from an EMBL/GenBank/DDBJ whole genome shotgun (WGS) entry which is preliminary data.</text>
</comment>
<evidence type="ECO:0000256" key="4">
    <source>
        <dbReference type="RuleBase" id="RU367091"/>
    </source>
</evidence>
<reference evidence="6 7" key="1">
    <citation type="journal article" date="2018" name="Sci. Rep.">
        <title>Raphidocelis subcapitata (=Pseudokirchneriella subcapitata) provides an insight into genome evolution and environmental adaptations in the Sphaeropleales.</title>
        <authorList>
            <person name="Suzuki S."/>
            <person name="Yamaguchi H."/>
            <person name="Nakajima N."/>
            <person name="Kawachi M."/>
        </authorList>
    </citation>
    <scope>NUCLEOTIDE SEQUENCE [LARGE SCALE GENOMIC DNA]</scope>
    <source>
        <strain evidence="6 7">NIES-35</strain>
    </source>
</reference>
<dbReference type="Pfam" id="PF22890">
    <property type="entry name" value="TPR_EMC2"/>
    <property type="match status" value="1"/>
</dbReference>
<evidence type="ECO:0000313" key="7">
    <source>
        <dbReference type="Proteomes" id="UP000247498"/>
    </source>
</evidence>
<name>A0A2V0NUI0_9CHLO</name>
<organism evidence="6 7">
    <name type="scientific">Raphidocelis subcapitata</name>
    <dbReference type="NCBI Taxonomy" id="307507"/>
    <lineage>
        <taxon>Eukaryota</taxon>
        <taxon>Viridiplantae</taxon>
        <taxon>Chlorophyta</taxon>
        <taxon>core chlorophytes</taxon>
        <taxon>Chlorophyceae</taxon>
        <taxon>CS clade</taxon>
        <taxon>Sphaeropleales</taxon>
        <taxon>Selenastraceae</taxon>
        <taxon>Raphidocelis</taxon>
    </lineage>
</organism>
<keyword evidence="7" id="KW-1185">Reference proteome</keyword>
<feature type="repeat" description="TPR" evidence="3">
    <location>
        <begin position="168"/>
        <end position="201"/>
    </location>
</feature>
<dbReference type="STRING" id="307507.A0A2V0NUI0"/>
<dbReference type="FunCoup" id="A0A2V0NUI0">
    <property type="interactions" value="1960"/>
</dbReference>
<dbReference type="SUPFAM" id="SSF48452">
    <property type="entry name" value="TPR-like"/>
    <property type="match status" value="1"/>
</dbReference>
<dbReference type="PANTHER" id="PTHR12760">
    <property type="entry name" value="TETRATRICOPEPTIDE REPEAT PROTEIN"/>
    <property type="match status" value="1"/>
</dbReference>
<dbReference type="OrthoDB" id="124397at2759"/>
<comment type="similarity">
    <text evidence="4">Belongs to the EMC2 family.</text>
</comment>
<dbReference type="InterPro" id="IPR039856">
    <property type="entry name" value="EMC2-like"/>
</dbReference>
<dbReference type="PROSITE" id="PS50005">
    <property type="entry name" value="TPR"/>
    <property type="match status" value="1"/>
</dbReference>
<dbReference type="GO" id="GO:0072546">
    <property type="term" value="C:EMC complex"/>
    <property type="evidence" value="ECO:0007669"/>
    <property type="project" value="UniProtKB-UniRule"/>
</dbReference>
<dbReference type="InParanoid" id="A0A2V0NUI0"/>
<gene>
    <name evidence="6" type="ORF">Rsub_01302</name>
</gene>
<sequence length="305" mass="33384">MSSEQELRELAAQLQSSGGVPGSEPLRQFLKLCREVRAPNSELVARYGVMLLQHHRKALAEDELWLVHEQVATAALECGACPLAAQLIRAVLQRFPEDSVRAKRLQGMFYEAQGKVPRAEEFYHGIIEQQPTNQMIAKRLVAAARTKGDLPAAVEYLRTYLDHWMNDRDAWEELAELYLEMGLYRQAAFCLEEVLTLAPSEPNVAVRYADALLTLGGAANARTARAYYSRAVTLTQGRSARALYGLVACAAQLQGQQGGSSDAGSNPEAQELPGAAAAALVALYRERAPGKVPLVEALLKRQGLV</sequence>
<evidence type="ECO:0000259" key="5">
    <source>
        <dbReference type="Pfam" id="PF22890"/>
    </source>
</evidence>
<evidence type="ECO:0000256" key="2">
    <source>
        <dbReference type="ARBA" id="ARBA00022803"/>
    </source>
</evidence>
<dbReference type="AlphaFoldDB" id="A0A2V0NUI0"/>
<dbReference type="Proteomes" id="UP000247498">
    <property type="component" value="Unassembled WGS sequence"/>
</dbReference>
<evidence type="ECO:0000313" key="6">
    <source>
        <dbReference type="EMBL" id="GBF88587.1"/>
    </source>
</evidence>
<dbReference type="InterPro" id="IPR019734">
    <property type="entry name" value="TPR_rpt"/>
</dbReference>
<protein>
    <recommendedName>
        <fullName evidence="4">ER membrane protein complex subunit 2</fullName>
    </recommendedName>
</protein>
<keyword evidence="4" id="KW-0472">Membrane</keyword>
<accession>A0A2V0NUI0</accession>